<dbReference type="PROSITE" id="PS50966">
    <property type="entry name" value="ZF_SWIM"/>
    <property type="match status" value="1"/>
</dbReference>
<gene>
    <name evidence="3" type="ORF">P6N53_11620</name>
</gene>
<organism evidence="3 4">
    <name type="scientific">Desulforamulus aquiferis</name>
    <dbReference type="NCBI Taxonomy" id="1397668"/>
    <lineage>
        <taxon>Bacteria</taxon>
        <taxon>Bacillati</taxon>
        <taxon>Bacillota</taxon>
        <taxon>Clostridia</taxon>
        <taxon>Eubacteriales</taxon>
        <taxon>Peptococcaceae</taxon>
        <taxon>Desulforamulus</taxon>
    </lineage>
</organism>
<evidence type="ECO:0000259" key="2">
    <source>
        <dbReference type="PROSITE" id="PS50966"/>
    </source>
</evidence>
<dbReference type="AlphaFoldDB" id="A0AAW7ZF04"/>
<feature type="domain" description="SWIM-type" evidence="2">
    <location>
        <begin position="84"/>
        <end position="119"/>
    </location>
</feature>
<protein>
    <submittedName>
        <fullName evidence="3">SWIM zinc finger domain-containing protein</fullName>
    </submittedName>
</protein>
<evidence type="ECO:0000313" key="3">
    <source>
        <dbReference type="EMBL" id="MDO7787869.1"/>
    </source>
</evidence>
<dbReference type="Pfam" id="PF04434">
    <property type="entry name" value="SWIM"/>
    <property type="match status" value="1"/>
</dbReference>
<evidence type="ECO:0000256" key="1">
    <source>
        <dbReference type="PROSITE-ProRule" id="PRU00325"/>
    </source>
</evidence>
<dbReference type="GO" id="GO:0008270">
    <property type="term" value="F:zinc ion binding"/>
    <property type="evidence" value="ECO:0007669"/>
    <property type="project" value="UniProtKB-KW"/>
</dbReference>
<comment type="caution">
    <text evidence="3">The sequence shown here is derived from an EMBL/GenBank/DDBJ whole genome shotgun (WGS) entry which is preliminary data.</text>
</comment>
<proteinExistence type="predicted"/>
<reference evidence="3" key="1">
    <citation type="journal article" date="2023" name="J. Hazard. Mater.">
        <title>Anaerobic biodegradation of pyrene and benzo[a]pyrene by a new sulfate-reducing Desulforamulus aquiferis strain DSA.</title>
        <authorList>
            <person name="Zhang Z."/>
            <person name="Sun J."/>
            <person name="Gong X."/>
            <person name="Wang C."/>
            <person name="Wang H."/>
        </authorList>
    </citation>
    <scope>NUCLEOTIDE SEQUENCE</scope>
    <source>
        <strain evidence="3">DSA</strain>
    </source>
</reference>
<keyword evidence="4" id="KW-1185">Reference proteome</keyword>
<dbReference type="Proteomes" id="UP001172911">
    <property type="component" value="Unassembled WGS sequence"/>
</dbReference>
<keyword evidence="1" id="KW-0862">Zinc</keyword>
<name>A0AAW7ZF04_9FIRM</name>
<dbReference type="RefSeq" id="WP_304543284.1">
    <property type="nucleotide sequence ID" value="NZ_JARPTC010000017.1"/>
</dbReference>
<evidence type="ECO:0000313" key="4">
    <source>
        <dbReference type="Proteomes" id="UP001172911"/>
    </source>
</evidence>
<reference evidence="3" key="2">
    <citation type="submission" date="2023-03" db="EMBL/GenBank/DDBJ databases">
        <authorList>
            <person name="Zhang Z."/>
        </authorList>
    </citation>
    <scope>NUCLEOTIDE SEQUENCE</scope>
    <source>
        <strain evidence="3">DSA</strain>
    </source>
</reference>
<keyword evidence="1" id="KW-0863">Zinc-finger</keyword>
<keyword evidence="1" id="KW-0479">Metal-binding</keyword>
<sequence>MKKFFHFPAAASILDRPGTGSVFVEENGRLKGMLRKLLGKVEDGRFSRALAGLQASWQFEVGIRVFGKSGVKIGGHVRYGSKKYTVHIKSGSVYTCTCEDYMRREVICKHIAFVAMAELAHYAAERSAHRQVQEARPIV</sequence>
<dbReference type="InterPro" id="IPR007527">
    <property type="entry name" value="Znf_SWIM"/>
</dbReference>
<accession>A0AAW7ZF04</accession>
<dbReference type="EMBL" id="JARPTC010000017">
    <property type="protein sequence ID" value="MDO7787869.1"/>
    <property type="molecule type" value="Genomic_DNA"/>
</dbReference>